<dbReference type="Gene3D" id="1.10.630.10">
    <property type="entry name" value="Cytochrome P450"/>
    <property type="match status" value="1"/>
</dbReference>
<keyword evidence="7" id="KW-0256">Endoplasmic reticulum</keyword>
<dbReference type="PANTHER" id="PTHR24292">
    <property type="entry name" value="CYTOCHROME P450"/>
    <property type="match status" value="1"/>
</dbReference>
<evidence type="ECO:0000256" key="6">
    <source>
        <dbReference type="ARBA" id="ARBA00022723"/>
    </source>
</evidence>
<dbReference type="PRINTS" id="PR00385">
    <property type="entry name" value="P450"/>
</dbReference>
<dbReference type="PANTHER" id="PTHR24292:SF54">
    <property type="entry name" value="CYP9F3-RELATED"/>
    <property type="match status" value="1"/>
</dbReference>
<dbReference type="InterPro" id="IPR001128">
    <property type="entry name" value="Cyt_P450"/>
</dbReference>
<evidence type="ECO:0000256" key="9">
    <source>
        <dbReference type="ARBA" id="ARBA00023002"/>
    </source>
</evidence>
<feature type="binding site" description="axial binding residue" evidence="13">
    <location>
        <position position="471"/>
    </location>
    <ligand>
        <name>heme</name>
        <dbReference type="ChEBI" id="CHEBI:30413"/>
    </ligand>
    <ligandPart>
        <name>Fe</name>
        <dbReference type="ChEBI" id="CHEBI:18248"/>
    </ligandPart>
</feature>
<evidence type="ECO:0000256" key="8">
    <source>
        <dbReference type="ARBA" id="ARBA00022848"/>
    </source>
</evidence>
<dbReference type="EMBL" id="OV121140">
    <property type="protein sequence ID" value="CAH0564729.1"/>
    <property type="molecule type" value="Genomic_DNA"/>
</dbReference>
<dbReference type="GO" id="GO:0005789">
    <property type="term" value="C:endoplasmic reticulum membrane"/>
    <property type="evidence" value="ECO:0007669"/>
    <property type="project" value="UniProtKB-SubCell"/>
</dbReference>
<dbReference type="InterPro" id="IPR050476">
    <property type="entry name" value="Insect_CytP450_Detox"/>
</dbReference>
<evidence type="ECO:0000256" key="3">
    <source>
        <dbReference type="ARBA" id="ARBA00004406"/>
    </source>
</evidence>
<evidence type="ECO:0000256" key="7">
    <source>
        <dbReference type="ARBA" id="ARBA00022824"/>
    </source>
</evidence>
<dbReference type="PRINTS" id="PR00463">
    <property type="entry name" value="EP450I"/>
</dbReference>
<organism evidence="15 16">
    <name type="scientific">Brassicogethes aeneus</name>
    <name type="common">Rape pollen beetle</name>
    <name type="synonym">Meligethes aeneus</name>
    <dbReference type="NCBI Taxonomy" id="1431903"/>
    <lineage>
        <taxon>Eukaryota</taxon>
        <taxon>Metazoa</taxon>
        <taxon>Ecdysozoa</taxon>
        <taxon>Arthropoda</taxon>
        <taxon>Hexapoda</taxon>
        <taxon>Insecta</taxon>
        <taxon>Pterygota</taxon>
        <taxon>Neoptera</taxon>
        <taxon>Endopterygota</taxon>
        <taxon>Coleoptera</taxon>
        <taxon>Polyphaga</taxon>
        <taxon>Cucujiformia</taxon>
        <taxon>Nitidulidae</taxon>
        <taxon>Meligethinae</taxon>
        <taxon>Brassicogethes</taxon>
    </lineage>
</organism>
<keyword evidence="12" id="KW-0472">Membrane</keyword>
<dbReference type="InterPro" id="IPR002401">
    <property type="entry name" value="Cyt_P450_E_grp-I"/>
</dbReference>
<accession>A0A9P0BFQ3</accession>
<keyword evidence="16" id="KW-1185">Reference proteome</keyword>
<keyword evidence="6 13" id="KW-0479">Metal-binding</keyword>
<evidence type="ECO:0000256" key="11">
    <source>
        <dbReference type="ARBA" id="ARBA00023033"/>
    </source>
</evidence>
<comment type="subcellular location">
    <subcellularLocation>
        <location evidence="3">Endoplasmic reticulum membrane</location>
        <topology evidence="3">Peripheral membrane protein</topology>
    </subcellularLocation>
    <subcellularLocation>
        <location evidence="2">Microsome membrane</location>
        <topology evidence="2">Peripheral membrane protein</topology>
    </subcellularLocation>
</comment>
<keyword evidence="8" id="KW-0492">Microsome</keyword>
<dbReference type="OrthoDB" id="2789670at2759"/>
<reference evidence="15" key="1">
    <citation type="submission" date="2021-12" db="EMBL/GenBank/DDBJ databases">
        <authorList>
            <person name="King R."/>
        </authorList>
    </citation>
    <scope>NUCLEOTIDE SEQUENCE</scope>
</reference>
<dbReference type="InterPro" id="IPR036396">
    <property type="entry name" value="Cyt_P450_sf"/>
</dbReference>
<dbReference type="GO" id="GO:0016705">
    <property type="term" value="F:oxidoreductase activity, acting on paired donors, with incorporation or reduction of molecular oxygen"/>
    <property type="evidence" value="ECO:0007669"/>
    <property type="project" value="InterPro"/>
</dbReference>
<evidence type="ECO:0000313" key="15">
    <source>
        <dbReference type="EMBL" id="CAH0564729.1"/>
    </source>
</evidence>
<dbReference type="AlphaFoldDB" id="A0A9P0BFQ3"/>
<dbReference type="GO" id="GO:0004497">
    <property type="term" value="F:monooxygenase activity"/>
    <property type="evidence" value="ECO:0007669"/>
    <property type="project" value="UniProtKB-KW"/>
</dbReference>
<evidence type="ECO:0000256" key="10">
    <source>
        <dbReference type="ARBA" id="ARBA00023004"/>
    </source>
</evidence>
<proteinExistence type="inferred from homology"/>
<evidence type="ECO:0000256" key="2">
    <source>
        <dbReference type="ARBA" id="ARBA00004174"/>
    </source>
</evidence>
<dbReference type="SUPFAM" id="SSF48264">
    <property type="entry name" value="Cytochrome P450"/>
    <property type="match status" value="1"/>
</dbReference>
<protein>
    <recommendedName>
        <fullName evidence="17">Cytochrome P450</fullName>
    </recommendedName>
</protein>
<dbReference type="Pfam" id="PF00067">
    <property type="entry name" value="p450"/>
    <property type="match status" value="1"/>
</dbReference>
<evidence type="ECO:0000313" key="16">
    <source>
        <dbReference type="Proteomes" id="UP001154078"/>
    </source>
</evidence>
<keyword evidence="11 14" id="KW-0503">Monooxygenase</keyword>
<evidence type="ECO:0000256" key="5">
    <source>
        <dbReference type="ARBA" id="ARBA00022617"/>
    </source>
</evidence>
<evidence type="ECO:0000256" key="1">
    <source>
        <dbReference type="ARBA" id="ARBA00001971"/>
    </source>
</evidence>
<sequence>MLWIFLATIALALAYYFIVKPLKHWTKLGVKQGNPIPFFGDSWGTFWKTQSMADFTQQVYDQVPNVRYSGFYQFSVPTLVLKDPELIKLITVKDFDHFVDHRVFIPEEADPLWGKNLFALTGQRWRDMRATLSPSFTSSKMKFMFSLMADAAQDFVQHFKNKNEKIVTVELKDTCTRYTNDVIATTAFGIKVDSLENRDNEFYLMGKEATDFSGFFKNLKFLGYTIVPWLYKIFSIGLFTKEVGMFFRGLITHTIRTREEKHIVRNDMINLLIEARKGSIHKQDDETTLVDTGFATVKESEVGKAKVQKHLTDEDITAQALIFFFAGFDTVASIMCFMAYELGVSQEIQDRLREEIEDTMRENKGKLTYESLLKMKYMDMVVAETLRKWPGAIAVDRICTKPYTIKPQTPEEKPVFLEKNSVISLPIFAIHRDPKFYPEPEKFDPERFSDENKDKIVPYTYLPFGAGPRNCIGSRFAILEIKVLFYYILSNFKIVPVEKTTIPLKISKKAFNLMADGGFWFGLERLEK</sequence>
<comment type="similarity">
    <text evidence="4 14">Belongs to the cytochrome P450 family.</text>
</comment>
<evidence type="ECO:0008006" key="17">
    <source>
        <dbReference type="Google" id="ProtNLM"/>
    </source>
</evidence>
<evidence type="ECO:0000256" key="14">
    <source>
        <dbReference type="RuleBase" id="RU000461"/>
    </source>
</evidence>
<keyword evidence="10 13" id="KW-0408">Iron</keyword>
<gene>
    <name evidence="15" type="ORF">MELIAE_LOCUS13203</name>
</gene>
<dbReference type="FunFam" id="1.10.630.10:FF:000042">
    <property type="entry name" value="Cytochrome P450"/>
    <property type="match status" value="1"/>
</dbReference>
<evidence type="ECO:0000256" key="12">
    <source>
        <dbReference type="ARBA" id="ARBA00023136"/>
    </source>
</evidence>
<dbReference type="GO" id="GO:0005506">
    <property type="term" value="F:iron ion binding"/>
    <property type="evidence" value="ECO:0007669"/>
    <property type="project" value="InterPro"/>
</dbReference>
<dbReference type="GO" id="GO:0020037">
    <property type="term" value="F:heme binding"/>
    <property type="evidence" value="ECO:0007669"/>
    <property type="project" value="InterPro"/>
</dbReference>
<evidence type="ECO:0000256" key="13">
    <source>
        <dbReference type="PIRSR" id="PIRSR602401-1"/>
    </source>
</evidence>
<dbReference type="CDD" id="cd11056">
    <property type="entry name" value="CYP6-like"/>
    <property type="match status" value="1"/>
</dbReference>
<dbReference type="Proteomes" id="UP001154078">
    <property type="component" value="Chromosome 9"/>
</dbReference>
<evidence type="ECO:0000256" key="4">
    <source>
        <dbReference type="ARBA" id="ARBA00010617"/>
    </source>
</evidence>
<name>A0A9P0BFQ3_BRAAE</name>
<dbReference type="PROSITE" id="PS00086">
    <property type="entry name" value="CYTOCHROME_P450"/>
    <property type="match status" value="1"/>
</dbReference>
<comment type="cofactor">
    <cofactor evidence="1 13">
        <name>heme</name>
        <dbReference type="ChEBI" id="CHEBI:30413"/>
    </cofactor>
</comment>
<keyword evidence="5 13" id="KW-0349">Heme</keyword>
<dbReference type="InterPro" id="IPR017972">
    <property type="entry name" value="Cyt_P450_CS"/>
</dbReference>
<keyword evidence="9 14" id="KW-0560">Oxidoreductase</keyword>